<evidence type="ECO:0000313" key="3">
    <source>
        <dbReference type="EMBL" id="SER54675.1"/>
    </source>
</evidence>
<accession>A0A1H9Q3J9</accession>
<evidence type="ECO:0000313" key="4">
    <source>
        <dbReference type="Proteomes" id="UP000198948"/>
    </source>
</evidence>
<protein>
    <submittedName>
        <fullName evidence="3">Protein-tyrosine phosphatase</fullName>
    </submittedName>
</protein>
<dbReference type="SUPFAM" id="SSF52799">
    <property type="entry name" value="(Phosphotyrosine protein) phosphatases II"/>
    <property type="match status" value="1"/>
</dbReference>
<dbReference type="PANTHER" id="PTHR31126">
    <property type="entry name" value="TYROSINE-PROTEIN PHOSPHATASE"/>
    <property type="match status" value="1"/>
</dbReference>
<dbReference type="PANTHER" id="PTHR31126:SF1">
    <property type="entry name" value="TYROSINE SPECIFIC PROTEIN PHOSPHATASES DOMAIN-CONTAINING PROTEIN"/>
    <property type="match status" value="1"/>
</dbReference>
<sequence>MKAYTQPYTIPQIAIQREGDKIRIAHEHSEGQTLQLYMGAKPNLEAIQKCLAEIETGDFTVKLPVAEGPYYFIIKGENFQTNIFSERVLQLNQAINVRDMGGYETEDGKFTKWGLLYRGDQLSKLDQEDIALLEKMNIKTIVDYRSNHERNINPNREIETVNKTVHCDPQSSFSEAAANAVDLNEENVKLVRQLEEGKVDPKYINGKGENVINDYRSLITSEAAKIAYSKFLKTCADTENPPLIHHCRGGKDRTGMGSLFLLMLLGVKEEEIIEDYILTGIIRKERNQLKYELYQELTDNENYLAYLMAMIETRKEFIQAAIDRIKELYPATDDYFIQHFDLTAAEIQKMRDFYLEEGAKK</sequence>
<dbReference type="RefSeq" id="WP_092649550.1">
    <property type="nucleotide sequence ID" value="NZ_FOHA01000001.1"/>
</dbReference>
<proteinExistence type="inferred from homology"/>
<gene>
    <name evidence="3" type="ORF">SAMN04488559_101309</name>
</gene>
<dbReference type="InterPro" id="IPR000387">
    <property type="entry name" value="Tyr_Pase_dom"/>
</dbReference>
<feature type="domain" description="Tyrosine specific protein phosphatases" evidence="2">
    <location>
        <begin position="229"/>
        <end position="297"/>
    </location>
</feature>
<dbReference type="Proteomes" id="UP000198948">
    <property type="component" value="Unassembled WGS sequence"/>
</dbReference>
<dbReference type="OrthoDB" id="1188001at2"/>
<dbReference type="InterPro" id="IPR029021">
    <property type="entry name" value="Prot-tyrosine_phosphatase-like"/>
</dbReference>
<comment type="similarity">
    <text evidence="1">Belongs to the protein-tyrosine phosphatase family.</text>
</comment>
<dbReference type="Pfam" id="PF13350">
    <property type="entry name" value="Y_phosphatase3"/>
    <property type="match status" value="1"/>
</dbReference>
<dbReference type="EMBL" id="FOHA01000001">
    <property type="protein sequence ID" value="SER54675.1"/>
    <property type="molecule type" value="Genomic_DNA"/>
</dbReference>
<dbReference type="InterPro" id="IPR026893">
    <property type="entry name" value="Tyr/Ser_Pase_IphP-type"/>
</dbReference>
<keyword evidence="4" id="KW-1185">Reference proteome</keyword>
<evidence type="ECO:0000256" key="1">
    <source>
        <dbReference type="ARBA" id="ARBA00009580"/>
    </source>
</evidence>
<reference evidence="3 4" key="1">
    <citation type="submission" date="2016-10" db="EMBL/GenBank/DDBJ databases">
        <authorList>
            <person name="de Groot N.N."/>
        </authorList>
    </citation>
    <scope>NUCLEOTIDE SEQUENCE [LARGE SCALE GENOMIC DNA]</scope>
    <source>
        <strain evidence="3 4">DSM 13760</strain>
    </source>
</reference>
<evidence type="ECO:0000259" key="2">
    <source>
        <dbReference type="PROSITE" id="PS50056"/>
    </source>
</evidence>
<dbReference type="Gene3D" id="3.90.190.10">
    <property type="entry name" value="Protein tyrosine phosphatase superfamily"/>
    <property type="match status" value="1"/>
</dbReference>
<dbReference type="STRING" id="142588.SAMN04488559_101309"/>
<dbReference type="AlphaFoldDB" id="A0A1H9Q3J9"/>
<name>A0A1H9Q3J9_9LACT</name>
<dbReference type="PROSITE" id="PS50056">
    <property type="entry name" value="TYR_PHOSPHATASE_2"/>
    <property type="match status" value="1"/>
</dbReference>
<organism evidence="3 4">
    <name type="scientific">Isobaculum melis</name>
    <dbReference type="NCBI Taxonomy" id="142588"/>
    <lineage>
        <taxon>Bacteria</taxon>
        <taxon>Bacillati</taxon>
        <taxon>Bacillota</taxon>
        <taxon>Bacilli</taxon>
        <taxon>Lactobacillales</taxon>
        <taxon>Carnobacteriaceae</taxon>
        <taxon>Isobaculum</taxon>
    </lineage>
</organism>
<dbReference type="GO" id="GO:0004721">
    <property type="term" value="F:phosphoprotein phosphatase activity"/>
    <property type="evidence" value="ECO:0007669"/>
    <property type="project" value="InterPro"/>
</dbReference>